<evidence type="ECO:0000256" key="1">
    <source>
        <dbReference type="SAM" id="MobiDB-lite"/>
    </source>
</evidence>
<protein>
    <submittedName>
        <fullName evidence="2">Uncharacterized protein</fullName>
    </submittedName>
</protein>
<feature type="region of interest" description="Disordered" evidence="1">
    <location>
        <begin position="265"/>
        <end position="299"/>
    </location>
</feature>
<reference evidence="2" key="2">
    <citation type="submission" date="2025-08" db="UniProtKB">
        <authorList>
            <consortium name="Ensembl"/>
        </authorList>
    </citation>
    <scope>IDENTIFICATION</scope>
</reference>
<proteinExistence type="predicted"/>
<accession>A0A3P9DBX1</accession>
<sequence>MIKNIFINLNVFNLFKKPWAESIAEPGHGLQIEDTRLIASLYAYDDDNDCRHALVESLQKQVQSRRSEKRTPDDVSGKKLVMRTVKIKEESSKMMVEVIVIITHFSSKLLVNYSPVLNCSVLFTYEHLIIFTYELIYLSFLVVRAQTGGKETWSNVTDLTDKLSEIKHWSTFAVGSASLSSHCKSYALSLYSGSHGENWKFGELFNTVSVECEMAELSKDHIYCKACNENGYRVEAVSDDNGHIFTIPQPGNKLDGSIVIRSEHSSHPAQRYHSSTAHSPPHSLAGNKHRRRWKGRGDE</sequence>
<keyword evidence="3" id="KW-1185">Reference proteome</keyword>
<dbReference type="AlphaFoldDB" id="A0A3P9DBX1"/>
<dbReference type="GO" id="GO:0009313">
    <property type="term" value="P:oligosaccharide catabolic process"/>
    <property type="evidence" value="ECO:0007669"/>
    <property type="project" value="TreeGrafter"/>
</dbReference>
<dbReference type="Proteomes" id="UP000265160">
    <property type="component" value="LG6"/>
</dbReference>
<dbReference type="GeneTree" id="ENSGT01120000278019"/>
<dbReference type="SUPFAM" id="SSF50939">
    <property type="entry name" value="Sialidases"/>
    <property type="match status" value="1"/>
</dbReference>
<dbReference type="PANTHER" id="PTHR10628:SF23">
    <property type="entry name" value="SIALIDASE-3"/>
    <property type="match status" value="1"/>
</dbReference>
<evidence type="ECO:0000313" key="2">
    <source>
        <dbReference type="Ensembl" id="ENSMZEP00005032028.1"/>
    </source>
</evidence>
<dbReference type="GO" id="GO:0004308">
    <property type="term" value="F:exo-alpha-sialidase activity"/>
    <property type="evidence" value="ECO:0007669"/>
    <property type="project" value="InterPro"/>
</dbReference>
<reference evidence="2" key="3">
    <citation type="submission" date="2025-09" db="UniProtKB">
        <authorList>
            <consortium name="Ensembl"/>
        </authorList>
    </citation>
    <scope>IDENTIFICATION</scope>
</reference>
<dbReference type="GO" id="GO:0006689">
    <property type="term" value="P:ganglioside catabolic process"/>
    <property type="evidence" value="ECO:0007669"/>
    <property type="project" value="TreeGrafter"/>
</dbReference>
<dbReference type="GO" id="GO:0005737">
    <property type="term" value="C:cytoplasm"/>
    <property type="evidence" value="ECO:0007669"/>
    <property type="project" value="TreeGrafter"/>
</dbReference>
<evidence type="ECO:0000313" key="3">
    <source>
        <dbReference type="Proteomes" id="UP000265160"/>
    </source>
</evidence>
<dbReference type="InterPro" id="IPR026856">
    <property type="entry name" value="Sialidase_fam"/>
</dbReference>
<organism evidence="2 3">
    <name type="scientific">Maylandia zebra</name>
    <name type="common">zebra mbuna</name>
    <dbReference type="NCBI Taxonomy" id="106582"/>
    <lineage>
        <taxon>Eukaryota</taxon>
        <taxon>Metazoa</taxon>
        <taxon>Chordata</taxon>
        <taxon>Craniata</taxon>
        <taxon>Vertebrata</taxon>
        <taxon>Euteleostomi</taxon>
        <taxon>Actinopterygii</taxon>
        <taxon>Neopterygii</taxon>
        <taxon>Teleostei</taxon>
        <taxon>Neoteleostei</taxon>
        <taxon>Acanthomorphata</taxon>
        <taxon>Ovalentaria</taxon>
        <taxon>Cichlomorphae</taxon>
        <taxon>Cichliformes</taxon>
        <taxon>Cichlidae</taxon>
        <taxon>African cichlids</taxon>
        <taxon>Pseudocrenilabrinae</taxon>
        <taxon>Haplochromini</taxon>
        <taxon>Maylandia</taxon>
        <taxon>Maylandia zebra complex</taxon>
    </lineage>
</organism>
<reference evidence="2 3" key="1">
    <citation type="journal article" date="2014" name="Nature">
        <title>The genomic substrate for adaptive radiation in African cichlid fish.</title>
        <authorList>
            <person name="Brawand D."/>
            <person name="Wagner C.E."/>
            <person name="Li Y.I."/>
            <person name="Malinsky M."/>
            <person name="Keller I."/>
            <person name="Fan S."/>
            <person name="Simakov O."/>
            <person name="Ng A.Y."/>
            <person name="Lim Z.W."/>
            <person name="Bezault E."/>
            <person name="Turner-Maier J."/>
            <person name="Johnson J."/>
            <person name="Alcazar R."/>
            <person name="Noh H.J."/>
            <person name="Russell P."/>
            <person name="Aken B."/>
            <person name="Alfoldi J."/>
            <person name="Amemiya C."/>
            <person name="Azzouzi N."/>
            <person name="Baroiller J.F."/>
            <person name="Barloy-Hubler F."/>
            <person name="Berlin A."/>
            <person name="Bloomquist R."/>
            <person name="Carleton K.L."/>
            <person name="Conte M.A."/>
            <person name="D'Cotta H."/>
            <person name="Eshel O."/>
            <person name="Gaffney L."/>
            <person name="Galibert F."/>
            <person name="Gante H.F."/>
            <person name="Gnerre S."/>
            <person name="Greuter L."/>
            <person name="Guyon R."/>
            <person name="Haddad N.S."/>
            <person name="Haerty W."/>
            <person name="Harris R.M."/>
            <person name="Hofmann H.A."/>
            <person name="Hourlier T."/>
            <person name="Hulata G."/>
            <person name="Jaffe D.B."/>
            <person name="Lara M."/>
            <person name="Lee A.P."/>
            <person name="MacCallum I."/>
            <person name="Mwaiko S."/>
            <person name="Nikaido M."/>
            <person name="Nishihara H."/>
            <person name="Ozouf-Costaz C."/>
            <person name="Penman D.J."/>
            <person name="Przybylski D."/>
            <person name="Rakotomanga M."/>
            <person name="Renn S.C.P."/>
            <person name="Ribeiro F.J."/>
            <person name="Ron M."/>
            <person name="Salzburger W."/>
            <person name="Sanchez-Pulido L."/>
            <person name="Santos M.E."/>
            <person name="Searle S."/>
            <person name="Sharpe T."/>
            <person name="Swofford R."/>
            <person name="Tan F.J."/>
            <person name="Williams L."/>
            <person name="Young S."/>
            <person name="Yin S."/>
            <person name="Okada N."/>
            <person name="Kocher T.D."/>
            <person name="Miska E.A."/>
            <person name="Lander E.S."/>
            <person name="Venkatesh B."/>
            <person name="Fernald R.D."/>
            <person name="Meyer A."/>
            <person name="Ponting C.P."/>
            <person name="Streelman J.T."/>
            <person name="Lindblad-Toh K."/>
            <person name="Seehausen O."/>
            <person name="Di Palma F."/>
        </authorList>
    </citation>
    <scope>NUCLEOTIDE SEQUENCE</scope>
</reference>
<dbReference type="InterPro" id="IPR036278">
    <property type="entry name" value="Sialidase_sf"/>
</dbReference>
<dbReference type="Gene3D" id="2.120.10.10">
    <property type="match status" value="1"/>
</dbReference>
<dbReference type="STRING" id="106582.ENSMZEP00005032028"/>
<feature type="compositionally biased region" description="Basic residues" evidence="1">
    <location>
        <begin position="287"/>
        <end position="299"/>
    </location>
</feature>
<dbReference type="CDD" id="cd15482">
    <property type="entry name" value="Sialidase_non-viral"/>
    <property type="match status" value="1"/>
</dbReference>
<dbReference type="GO" id="GO:0016020">
    <property type="term" value="C:membrane"/>
    <property type="evidence" value="ECO:0007669"/>
    <property type="project" value="TreeGrafter"/>
</dbReference>
<name>A0A3P9DBX1_9CICH</name>
<dbReference type="PANTHER" id="PTHR10628">
    <property type="entry name" value="SIALIDASE"/>
    <property type="match status" value="1"/>
</dbReference>
<dbReference type="Ensembl" id="ENSMZET00005033062.1">
    <property type="protein sequence ID" value="ENSMZEP00005032028.1"/>
    <property type="gene ID" value="ENSMZEG00005023877.1"/>
</dbReference>